<dbReference type="AlphaFoldDB" id="A0A6H0KJY8"/>
<evidence type="ECO:0000256" key="2">
    <source>
        <dbReference type="SAM" id="SignalP"/>
    </source>
</evidence>
<evidence type="ECO:0000313" key="5">
    <source>
        <dbReference type="Proteomes" id="UP000501780"/>
    </source>
</evidence>
<organism evidence="4 5">
    <name type="scientific">Bacteroides faecium</name>
    <dbReference type="NCBI Taxonomy" id="2715212"/>
    <lineage>
        <taxon>Bacteria</taxon>
        <taxon>Pseudomonadati</taxon>
        <taxon>Bacteroidota</taxon>
        <taxon>Bacteroidia</taxon>
        <taxon>Bacteroidales</taxon>
        <taxon>Bacteroidaceae</taxon>
        <taxon>Bacteroides</taxon>
    </lineage>
</organism>
<dbReference type="InterPro" id="IPR039426">
    <property type="entry name" value="TonB-dep_rcpt-like"/>
</dbReference>
<proteinExistence type="inferred from homology"/>
<keyword evidence="1" id="KW-0812">Transmembrane</keyword>
<keyword evidence="1" id="KW-0813">Transport</keyword>
<comment type="similarity">
    <text evidence="1">Belongs to the TonB-dependent receptor family.</text>
</comment>
<dbReference type="InterPro" id="IPR023997">
    <property type="entry name" value="TonB-dep_OMP_SusC/RagA_CS"/>
</dbReference>
<dbReference type="KEGG" id="bfc:BacF7301_06125"/>
<protein>
    <submittedName>
        <fullName evidence="4">SusC/RagA family TonB-linked outer membrane protein</fullName>
    </submittedName>
</protein>
<feature type="signal peptide" evidence="2">
    <location>
        <begin position="1"/>
        <end position="21"/>
    </location>
</feature>
<dbReference type="NCBIfam" id="TIGR04056">
    <property type="entry name" value="OMP_RagA_SusC"/>
    <property type="match status" value="1"/>
</dbReference>
<keyword evidence="5" id="KW-1185">Reference proteome</keyword>
<keyword evidence="1" id="KW-0998">Cell outer membrane</keyword>
<sequence length="931" mass="104006">MKNKVSFLLLGLLASSTTLFAQQADETAQAGNEGKTKIEYGRGIAYDLKESTTATAVATEEQLSHRSSINPSNLLYGLIPGLQVLQKAGYAWEDNASLLVRGMGTTNSKTPLILVDGFERSINHISSDEIESVTVLKDAASTALYGIKGANGVILVTTKRGTQSKPQIDFSYQFKMGIPQRLPNFVDAYTYAQALNEGLQNDGMGPRYSDAELQAFKDQSYPDAYPNVDWVDEALRNRSYGDHITFSARGGGKHIQYYTQLNYIDDRGILKPTDWNDGYSTQFKYSRLNIRTNLDIKLSESTQVKLNLFGNFNEQNRPSKTAADIFGALYQVPAAAFPVKTKNDVFGGTTQYANNPIGLIAGTGYSRPQGRVMFADIDLKQQLDFITKGLSMNVKVALDNYGTYWGGESKNFGYEQATMDWETGVTNYKNLRNEGNLSYSSSVGTVSNHFNFEARMNYLHDWMNGKHKLSATLLYAMDKNKVKARNETTAFMDIVAQGHYVYNQRYLLDVAFSASASSILDPDDRWGIFPSIGAGWLLSEESFLKKDWLNLLKLRASYGISGRADYGANLYRGSYGGGNSYFFKSPNPVSQDGMREARLGVPGLTYEKSHKANLGVDFMAWNRLSVTADLFYDHRTDILVDATGGTSTVLGIDVPQMNSGVVDNRGMELAARWSDKIGDLSYQAGGTFSYARNKIVEMSEQYRPYDYLKRTGRSLGQKFGYEVIGIYQSQEEIDNREVKQYLGEVRPGDLMFKDQNGDNRIDSYDQVPLGYNSSCPEIYYSFDLGVEYKGFGVYALFQGAGHYTTLLDVKSVYRPLVSNNTVSTHYYENRWTKNNPGAKYPRLTSAGSTNNYNTNSLWLADASFLKLRTLEIYYQVPEKLLKKVNILSGLKVFARGHDLFSWDKINIMDPESVGANHPTMAQLSFGVNLSF</sequence>
<dbReference type="Proteomes" id="UP000501780">
    <property type="component" value="Chromosome"/>
</dbReference>
<evidence type="ECO:0000256" key="1">
    <source>
        <dbReference type="PROSITE-ProRule" id="PRU01360"/>
    </source>
</evidence>
<comment type="subcellular location">
    <subcellularLocation>
        <location evidence="1">Cell outer membrane</location>
        <topology evidence="1">Multi-pass membrane protein</topology>
    </subcellularLocation>
</comment>
<dbReference type="EMBL" id="CP050831">
    <property type="protein sequence ID" value="QIU93746.1"/>
    <property type="molecule type" value="Genomic_DNA"/>
</dbReference>
<dbReference type="GO" id="GO:0009279">
    <property type="term" value="C:cell outer membrane"/>
    <property type="evidence" value="ECO:0007669"/>
    <property type="project" value="UniProtKB-SubCell"/>
</dbReference>
<dbReference type="SUPFAM" id="SSF56935">
    <property type="entry name" value="Porins"/>
    <property type="match status" value="1"/>
</dbReference>
<keyword evidence="2" id="KW-0732">Signal</keyword>
<feature type="chain" id="PRO_5026015106" evidence="2">
    <location>
        <begin position="22"/>
        <end position="931"/>
    </location>
</feature>
<feature type="domain" description="TonB-dependent receptor plug" evidence="3">
    <location>
        <begin position="48"/>
        <end position="153"/>
    </location>
</feature>
<name>A0A6H0KJY8_9BACE</name>
<keyword evidence="1" id="KW-1134">Transmembrane beta strand</keyword>
<dbReference type="InterPro" id="IPR012910">
    <property type="entry name" value="Plug_dom"/>
</dbReference>
<gene>
    <name evidence="4" type="ORF">BacF7301_06125</name>
</gene>
<dbReference type="NCBIfam" id="TIGR04057">
    <property type="entry name" value="SusC_RagA_signa"/>
    <property type="match status" value="1"/>
</dbReference>
<dbReference type="PROSITE" id="PS52016">
    <property type="entry name" value="TONB_DEPENDENT_REC_3"/>
    <property type="match status" value="1"/>
</dbReference>
<evidence type="ECO:0000259" key="3">
    <source>
        <dbReference type="Pfam" id="PF07715"/>
    </source>
</evidence>
<accession>A0A6H0KJY8</accession>
<keyword evidence="1" id="KW-0472">Membrane</keyword>
<dbReference type="Pfam" id="PF07715">
    <property type="entry name" value="Plug"/>
    <property type="match status" value="1"/>
</dbReference>
<reference evidence="4 5" key="1">
    <citation type="submission" date="2020-03" db="EMBL/GenBank/DDBJ databases">
        <title>Genomic analysis of Bacteroides faecium CBA7301.</title>
        <authorList>
            <person name="Kim J."/>
            <person name="Roh S.W."/>
        </authorList>
    </citation>
    <scope>NUCLEOTIDE SEQUENCE [LARGE SCALE GENOMIC DNA]</scope>
    <source>
        <strain evidence="4 5">CBA7301</strain>
    </source>
</reference>
<dbReference type="RefSeq" id="WP_167961163.1">
    <property type="nucleotide sequence ID" value="NZ_CP050831.1"/>
</dbReference>
<dbReference type="InterPro" id="IPR023996">
    <property type="entry name" value="TonB-dep_OMP_SusC/RagA"/>
</dbReference>
<dbReference type="Gene3D" id="2.170.130.10">
    <property type="entry name" value="TonB-dependent receptor, plug domain"/>
    <property type="match status" value="1"/>
</dbReference>
<dbReference type="InterPro" id="IPR037066">
    <property type="entry name" value="Plug_dom_sf"/>
</dbReference>
<evidence type="ECO:0000313" key="4">
    <source>
        <dbReference type="EMBL" id="QIU93746.1"/>
    </source>
</evidence>